<dbReference type="Pfam" id="PF13391">
    <property type="entry name" value="HNH_2"/>
    <property type="match status" value="1"/>
</dbReference>
<dbReference type="InterPro" id="IPR011396">
    <property type="entry name" value="PT_DNA_restrict"/>
</dbReference>
<feature type="domain" description="HNH nuclease" evidence="1">
    <location>
        <begin position="222"/>
        <end position="275"/>
    </location>
</feature>
<evidence type="ECO:0000313" key="3">
    <source>
        <dbReference type="Proteomes" id="UP000427906"/>
    </source>
</evidence>
<proteinExistence type="predicted"/>
<dbReference type="AlphaFoldDB" id="A0A5K7YQM7"/>
<name>A0A5K7YQM7_9BACT</name>
<keyword evidence="2" id="KW-0255">Endonuclease</keyword>
<keyword evidence="3" id="KW-1185">Reference proteome</keyword>
<dbReference type="InterPro" id="IPR003615">
    <property type="entry name" value="HNH_nuc"/>
</dbReference>
<dbReference type="Gene3D" id="1.10.30.50">
    <property type="match status" value="1"/>
</dbReference>
<dbReference type="CDD" id="cd00085">
    <property type="entry name" value="HNHc"/>
    <property type="match status" value="1"/>
</dbReference>
<reference evidence="2 3" key="1">
    <citation type="submission" date="2019-11" db="EMBL/GenBank/DDBJ databases">
        <title>Comparative genomics of hydrocarbon-degrading Desulfosarcina strains.</title>
        <authorList>
            <person name="Watanabe M."/>
            <person name="Kojima H."/>
            <person name="Fukui M."/>
        </authorList>
    </citation>
    <scope>NUCLEOTIDE SEQUENCE [LARGE SCALE GENOMIC DNA]</scope>
    <source>
        <strain evidence="2 3">PL12</strain>
    </source>
</reference>
<dbReference type="KEGG" id="dalk:DSCA_08470"/>
<accession>A0A5K7YQM7</accession>
<dbReference type="EMBL" id="AP021874">
    <property type="protein sequence ID" value="BBO66917.1"/>
    <property type="molecule type" value="Genomic_DNA"/>
</dbReference>
<protein>
    <submittedName>
        <fullName evidence="2">HNH endonuclease</fullName>
    </submittedName>
</protein>
<evidence type="ECO:0000313" key="2">
    <source>
        <dbReference type="EMBL" id="BBO66917.1"/>
    </source>
</evidence>
<organism evidence="2 3">
    <name type="scientific">Desulfosarcina alkanivorans</name>
    <dbReference type="NCBI Taxonomy" id="571177"/>
    <lineage>
        <taxon>Bacteria</taxon>
        <taxon>Pseudomonadati</taxon>
        <taxon>Thermodesulfobacteriota</taxon>
        <taxon>Desulfobacteria</taxon>
        <taxon>Desulfobacterales</taxon>
        <taxon>Desulfosarcinaceae</taxon>
        <taxon>Desulfosarcina</taxon>
    </lineage>
</organism>
<keyword evidence="2" id="KW-0540">Nuclease</keyword>
<dbReference type="Proteomes" id="UP000427906">
    <property type="component" value="Chromosome"/>
</dbReference>
<gene>
    <name evidence="2" type="ORF">DSCA_08470</name>
</gene>
<keyword evidence="2" id="KW-0378">Hydrolase</keyword>
<evidence type="ECO:0000259" key="1">
    <source>
        <dbReference type="Pfam" id="PF13391"/>
    </source>
</evidence>
<sequence>MFSRLRTIEMPVDEYLKKFSHLNTDKSRRRWSEATCHRAPHKPFLLLSIMDLIAQGQIIENFFEPSFELVDTWNGYWQAIMPINKHSTMAYPFPRLQSDGFWHRVANPGYDADADYNVSSMARLREIYVGARLDDRLFALLMDPVTRELLRSTLIQTYFSAEVQPFLEDQAFVNLAAFTYAKDVIAGIKESTESFAQGAPEIHRVRDQGFRRAIVSLYDHRCALCGIRMRTPEGHTVVEAAHIVPWSESHDDLPANGLCLCRLCHWSFDEGLMSVGRKYEVLVSERVRIDSNMPGHVLTLRDRPIFKPEAERFWPGQENLTRHRTSCFV</sequence>
<dbReference type="GO" id="GO:0004519">
    <property type="term" value="F:endonuclease activity"/>
    <property type="evidence" value="ECO:0007669"/>
    <property type="project" value="UniProtKB-KW"/>
</dbReference>
<dbReference type="PIRSF" id="PIRSF030850">
    <property type="entry name" value="UCP030850"/>
    <property type="match status" value="1"/>
</dbReference>